<dbReference type="EMBL" id="MSPP01000005">
    <property type="protein sequence ID" value="OUD08494.1"/>
    <property type="molecule type" value="Genomic_DNA"/>
</dbReference>
<accession>A0A251WWP8</accession>
<proteinExistence type="predicted"/>
<comment type="caution">
    <text evidence="1">The sequence shown here is derived from an EMBL/GenBank/DDBJ whole genome shotgun (WGS) entry which is preliminary data.</text>
</comment>
<reference evidence="1 2" key="1">
    <citation type="submission" date="2016-12" db="EMBL/GenBank/DDBJ databases">
        <title>The draft genome sequence of HSLHS2.</title>
        <authorList>
            <person name="Hu D."/>
            <person name="Wang L."/>
            <person name="Shao Z."/>
        </authorList>
    </citation>
    <scope>NUCLEOTIDE SEQUENCE [LARGE SCALE GENOMIC DNA]</scope>
    <source>
        <strain evidence="1">MCCC 1A06712</strain>
    </source>
</reference>
<keyword evidence="2" id="KW-1185">Reference proteome</keyword>
<evidence type="ECO:0000313" key="1">
    <source>
        <dbReference type="EMBL" id="OUD08494.1"/>
    </source>
</evidence>
<protein>
    <submittedName>
        <fullName evidence="1">Uncharacterized protein</fullName>
    </submittedName>
</protein>
<dbReference type="Proteomes" id="UP000194664">
    <property type="component" value="Unassembled WGS sequence"/>
</dbReference>
<sequence length="92" mass="10264">MIWSWSASDGNIPVVIWRPPDSGWTYLLVKIPLIGGVDVLWFEAANLMAFTAIKKTDCRREANEFGLLPVAAIDYSQPLRIAVSTCRVIART</sequence>
<evidence type="ECO:0000313" key="2">
    <source>
        <dbReference type="Proteomes" id="UP000194664"/>
    </source>
</evidence>
<organism evidence="1 2">
    <name type="scientific">Marivivens niveibacter</name>
    <dbReference type="NCBI Taxonomy" id="1930667"/>
    <lineage>
        <taxon>Bacteria</taxon>
        <taxon>Pseudomonadati</taxon>
        <taxon>Pseudomonadota</taxon>
        <taxon>Alphaproteobacteria</taxon>
        <taxon>Rhodobacterales</taxon>
        <taxon>Paracoccaceae</taxon>
        <taxon>Marivivens group</taxon>
        <taxon>Marivivens</taxon>
    </lineage>
</organism>
<name>A0A251WWP8_9RHOB</name>
<dbReference type="AlphaFoldDB" id="A0A251WWP8"/>
<gene>
    <name evidence="1" type="ORF">BVC71_13420</name>
</gene>